<feature type="transmembrane region" description="Helical" evidence="2">
    <location>
        <begin position="310"/>
        <end position="328"/>
    </location>
</feature>
<keyword evidence="2" id="KW-0812">Transmembrane</keyword>
<sequence length="398" mass="44317">MHKKNSEPLYAISPEIEQVIHDGQKLLSYIARCGNTRLDPEVTEVIINAKHQLGKKEWSSADETLFLVNYDKLAEVVYPVTVESLDAILPEKMPSQTPEGEKKKTMSGHSGKRPVTRAEAAVAWYRRYTLVALILLLLTQVYHLFGKDLSTNLHDIFSERETNQAALSKLETGSQEAGVLADKVERLNQQLDANYKLLMIWNQIWSLGGTFSDSLPRYFQSKYELTKKSLSRDPEANGDKLDTLELERSLHQARILFFENILAADAILQVLQGYILPLMYGLLGAFIFVLRSLMREIKALTYTFSSEIKYRLRLTLGALGGMVIGWFLKPEEANALASLSPMALAFLMGYNVDVLFSLMDKVIGNIKQSIGKPDSGQSAGPQPASIQAAGAKSSQTNG</sequence>
<dbReference type="EMBL" id="CP059735">
    <property type="protein sequence ID" value="WDD98085.1"/>
    <property type="molecule type" value="Genomic_DNA"/>
</dbReference>
<gene>
    <name evidence="3" type="ORF">SG35_022805</name>
</gene>
<evidence type="ECO:0000313" key="3">
    <source>
        <dbReference type="EMBL" id="WDD98085.1"/>
    </source>
</evidence>
<dbReference type="AlphaFoldDB" id="A0AAE9YNC4"/>
<evidence type="ECO:0000256" key="2">
    <source>
        <dbReference type="SAM" id="Phobius"/>
    </source>
</evidence>
<keyword evidence="2" id="KW-0472">Membrane</keyword>
<evidence type="ECO:0000256" key="1">
    <source>
        <dbReference type="SAM" id="MobiDB-lite"/>
    </source>
</evidence>
<reference evidence="3 4" key="1">
    <citation type="journal article" date="2015" name="Genome Announc.">
        <title>Draft Genome Sequences of Marine Isolates of Thalassomonas viridans and Thalassomonas actiniarum.</title>
        <authorList>
            <person name="Olonade I."/>
            <person name="van Zyl L.J."/>
            <person name="Trindade M."/>
        </authorList>
    </citation>
    <scope>NUCLEOTIDE SEQUENCE [LARGE SCALE GENOMIC DNA]</scope>
    <source>
        <strain evidence="3 4">A5K-106</strain>
    </source>
</reference>
<keyword evidence="2" id="KW-1133">Transmembrane helix</keyword>
<organism evidence="3 4">
    <name type="scientific">Thalassomonas actiniarum</name>
    <dbReference type="NCBI Taxonomy" id="485447"/>
    <lineage>
        <taxon>Bacteria</taxon>
        <taxon>Pseudomonadati</taxon>
        <taxon>Pseudomonadota</taxon>
        <taxon>Gammaproteobacteria</taxon>
        <taxon>Alteromonadales</taxon>
        <taxon>Colwelliaceae</taxon>
        <taxon>Thalassomonas</taxon>
    </lineage>
</organism>
<keyword evidence="4" id="KW-1185">Reference proteome</keyword>
<name>A0AAE9YNC4_9GAMM</name>
<proteinExistence type="predicted"/>
<reference evidence="3 4" key="2">
    <citation type="journal article" date="2022" name="Mar. Drugs">
        <title>Bioassay-Guided Fractionation Leads to the Detection of Cholic Acid Generated by the Rare Thalassomonas sp.</title>
        <authorList>
            <person name="Pheiffer F."/>
            <person name="Schneider Y.K."/>
            <person name="Hansen E.H."/>
            <person name="Andersen J.H."/>
            <person name="Isaksson J."/>
            <person name="Busche T."/>
            <person name="R C."/>
            <person name="Kalinowski J."/>
            <person name="Zyl L.V."/>
            <person name="Trindade M."/>
        </authorList>
    </citation>
    <scope>NUCLEOTIDE SEQUENCE [LARGE SCALE GENOMIC DNA]</scope>
    <source>
        <strain evidence="3 4">A5K-106</strain>
    </source>
</reference>
<feature type="region of interest" description="Disordered" evidence="1">
    <location>
        <begin position="371"/>
        <end position="398"/>
    </location>
</feature>
<evidence type="ECO:0000313" key="4">
    <source>
        <dbReference type="Proteomes" id="UP000032568"/>
    </source>
</evidence>
<dbReference type="Proteomes" id="UP000032568">
    <property type="component" value="Chromosome"/>
</dbReference>
<feature type="transmembrane region" description="Helical" evidence="2">
    <location>
        <begin position="266"/>
        <end position="290"/>
    </location>
</feature>
<protein>
    <submittedName>
        <fullName evidence="3">Uncharacterized protein</fullName>
    </submittedName>
</protein>
<feature type="transmembrane region" description="Helical" evidence="2">
    <location>
        <begin position="127"/>
        <end position="145"/>
    </location>
</feature>
<feature type="transmembrane region" description="Helical" evidence="2">
    <location>
        <begin position="340"/>
        <end position="359"/>
    </location>
</feature>
<dbReference type="RefSeq" id="WP_053042725.1">
    <property type="nucleotide sequence ID" value="NZ_CP059735.1"/>
</dbReference>
<dbReference type="KEGG" id="tact:SG35_022805"/>
<accession>A0AAE9YNC4</accession>
<feature type="region of interest" description="Disordered" evidence="1">
    <location>
        <begin position="92"/>
        <end position="112"/>
    </location>
</feature>